<accession>A0A1D8KAW2</accession>
<keyword evidence="4" id="KW-1185">Reference proteome</keyword>
<evidence type="ECO:0000256" key="1">
    <source>
        <dbReference type="ARBA" id="ARBA00010894"/>
    </source>
</evidence>
<feature type="transmembrane region" description="Helical" evidence="2">
    <location>
        <begin position="108"/>
        <end position="126"/>
    </location>
</feature>
<dbReference type="Pfam" id="PF02325">
    <property type="entry name" value="CCB3_YggT"/>
    <property type="match status" value="2"/>
</dbReference>
<dbReference type="RefSeq" id="WP_070073639.1">
    <property type="nucleotide sequence ID" value="NZ_CP017448.1"/>
</dbReference>
<feature type="transmembrane region" description="Helical" evidence="2">
    <location>
        <begin position="12"/>
        <end position="32"/>
    </location>
</feature>
<dbReference type="InterPro" id="IPR003425">
    <property type="entry name" value="CCB3/YggT"/>
</dbReference>
<evidence type="ECO:0008006" key="5">
    <source>
        <dbReference type="Google" id="ProtNLM"/>
    </source>
</evidence>
<reference evidence="3 4" key="1">
    <citation type="submission" date="2016-09" db="EMBL/GenBank/DDBJ databases">
        <title>Acidihalobacter prosperus V6 (DSM14174).</title>
        <authorList>
            <person name="Khaleque H.N."/>
            <person name="Ramsay J.P."/>
            <person name="Murphy R.J.T."/>
            <person name="Kaksonen A.H."/>
            <person name="Boxall N.J."/>
            <person name="Watkin E.L.J."/>
        </authorList>
    </citation>
    <scope>NUCLEOTIDE SEQUENCE [LARGE SCALE GENOMIC DNA]</scope>
    <source>
        <strain evidence="3 4">V6</strain>
    </source>
</reference>
<dbReference type="PANTHER" id="PTHR33219:SF14">
    <property type="entry name" value="PROTEIN COFACTOR ASSEMBLY OF COMPLEX C SUBUNIT B CCB3, CHLOROPLASTIC-RELATED"/>
    <property type="match status" value="1"/>
</dbReference>
<dbReference type="PANTHER" id="PTHR33219">
    <property type="entry name" value="YLMG HOMOLOG PROTEIN 2, CHLOROPLASTIC"/>
    <property type="match status" value="1"/>
</dbReference>
<dbReference type="KEGG" id="aaeo:BJI67_14485"/>
<dbReference type="GO" id="GO:0016020">
    <property type="term" value="C:membrane"/>
    <property type="evidence" value="ECO:0007669"/>
    <property type="project" value="InterPro"/>
</dbReference>
<feature type="transmembrane region" description="Helical" evidence="2">
    <location>
        <begin position="81"/>
        <end position="101"/>
    </location>
</feature>
<organism evidence="3 4">
    <name type="scientific">Acidihalobacter aeolianus</name>
    <dbReference type="NCBI Taxonomy" id="2792603"/>
    <lineage>
        <taxon>Bacteria</taxon>
        <taxon>Pseudomonadati</taxon>
        <taxon>Pseudomonadota</taxon>
        <taxon>Gammaproteobacteria</taxon>
        <taxon>Chromatiales</taxon>
        <taxon>Ectothiorhodospiraceae</taxon>
        <taxon>Acidihalobacter</taxon>
    </lineage>
</organism>
<feature type="transmembrane region" description="Helical" evidence="2">
    <location>
        <begin position="154"/>
        <end position="179"/>
    </location>
</feature>
<keyword evidence="2" id="KW-0472">Membrane</keyword>
<evidence type="ECO:0000256" key="2">
    <source>
        <dbReference type="SAM" id="Phobius"/>
    </source>
</evidence>
<dbReference type="AlphaFoldDB" id="A0A1D8KAW2"/>
<keyword evidence="2" id="KW-1133">Transmembrane helix</keyword>
<keyword evidence="2" id="KW-0812">Transmembrane</keyword>
<comment type="similarity">
    <text evidence="1">Belongs to the YggT family.</text>
</comment>
<sequence>MGAGTQIGQFLVNAVFSFYIIIVLLRFLLALVRADFYNPISQFVVTLTNPPLRLLRRVIPPVGRVDSASILLLLVLQLAEIYLSALLQGLYPPVALVLLLALRELLVLLIYVYIGAIIVQALISWITPMGGGYNPVAGMLDDLTAPVLRPIRQIVPLIGMVDLSPLVALLLLNVLLILIRSLLG</sequence>
<dbReference type="Proteomes" id="UP000095342">
    <property type="component" value="Chromosome"/>
</dbReference>
<protein>
    <recommendedName>
        <fullName evidence="5">YggT family protein</fullName>
    </recommendedName>
</protein>
<gene>
    <name evidence="3" type="ORF">BJI67_14485</name>
</gene>
<proteinExistence type="inferred from homology"/>
<dbReference type="EMBL" id="CP017448">
    <property type="protein sequence ID" value="AOV18109.1"/>
    <property type="molecule type" value="Genomic_DNA"/>
</dbReference>
<evidence type="ECO:0000313" key="3">
    <source>
        <dbReference type="EMBL" id="AOV18109.1"/>
    </source>
</evidence>
<name>A0A1D8KAW2_9GAMM</name>
<evidence type="ECO:0000313" key="4">
    <source>
        <dbReference type="Proteomes" id="UP000095342"/>
    </source>
</evidence>